<name>A0A4Q1QZ77_9ACTN</name>
<protein>
    <submittedName>
        <fullName evidence="2">Uncharacterized protein</fullName>
    </submittedName>
</protein>
<dbReference type="GeneID" id="95778793"/>
<comment type="caution">
    <text evidence="2">The sequence shown here is derived from an EMBL/GenBank/DDBJ whole genome shotgun (WGS) entry which is preliminary data.</text>
</comment>
<dbReference type="PROSITE" id="PS51257">
    <property type="entry name" value="PROKAR_LIPOPROTEIN"/>
    <property type="match status" value="1"/>
</dbReference>
<evidence type="ECO:0000256" key="1">
    <source>
        <dbReference type="SAM" id="SignalP"/>
    </source>
</evidence>
<gene>
    <name evidence="2" type="ORF">EST54_12475</name>
</gene>
<dbReference type="AlphaFoldDB" id="A0A4Q1QZ77"/>
<keyword evidence="1" id="KW-0732">Signal</keyword>
<evidence type="ECO:0000313" key="3">
    <source>
        <dbReference type="Proteomes" id="UP000289482"/>
    </source>
</evidence>
<sequence>MRSRARTRILTLAGTVALATLTAAPAAHAAASGCTHNWSGPQVCIATTGESGNVYPGTITATWTNPPASRSRATVYVTNWYAGTHTMTATRHGDEIKGSWTPKGNPFAGGDLCVRFKGSSAKACVDLIDR</sequence>
<organism evidence="2 3">
    <name type="scientific">Streptomyces sioyaensis</name>
    <dbReference type="NCBI Taxonomy" id="67364"/>
    <lineage>
        <taxon>Bacteria</taxon>
        <taxon>Bacillati</taxon>
        <taxon>Actinomycetota</taxon>
        <taxon>Actinomycetes</taxon>
        <taxon>Kitasatosporales</taxon>
        <taxon>Streptomycetaceae</taxon>
        <taxon>Streptomyces</taxon>
    </lineage>
</organism>
<dbReference type="RefSeq" id="WP_129247665.1">
    <property type="nucleotide sequence ID" value="NZ_JABZEL010000009.1"/>
</dbReference>
<dbReference type="Proteomes" id="UP000289482">
    <property type="component" value="Unassembled WGS sequence"/>
</dbReference>
<evidence type="ECO:0000313" key="2">
    <source>
        <dbReference type="EMBL" id="RXS67426.1"/>
    </source>
</evidence>
<feature type="chain" id="PRO_5020616940" evidence="1">
    <location>
        <begin position="30"/>
        <end position="130"/>
    </location>
</feature>
<keyword evidence="3" id="KW-1185">Reference proteome</keyword>
<accession>A0A4Q1QZ77</accession>
<dbReference type="EMBL" id="SDIF01000026">
    <property type="protein sequence ID" value="RXS67426.1"/>
    <property type="molecule type" value="Genomic_DNA"/>
</dbReference>
<reference evidence="2 3" key="1">
    <citation type="submission" date="2019-01" db="EMBL/GenBank/DDBJ databases">
        <title>Draft genome sequences of the type strain Streptomyces sioyaensis DSM 40032 and its novel strain, TM32, a thermotolerant antibiotics-producing actinobacterium.</title>
        <authorList>
            <person name="Nakaew N."/>
            <person name="Lumyong S."/>
            <person name="Sloan W.T."/>
            <person name="Sungthong R."/>
        </authorList>
    </citation>
    <scope>NUCLEOTIDE SEQUENCE [LARGE SCALE GENOMIC DNA]</scope>
    <source>
        <strain evidence="2 3">DSM 40032</strain>
    </source>
</reference>
<feature type="signal peptide" evidence="1">
    <location>
        <begin position="1"/>
        <end position="29"/>
    </location>
</feature>
<proteinExistence type="predicted"/>